<proteinExistence type="predicted"/>
<protein>
    <submittedName>
        <fullName evidence="1">Uncharacterized protein</fullName>
    </submittedName>
</protein>
<name>A0A2H4J941_9CAUD</name>
<accession>A0A2H4J941</accession>
<organism evidence="1">
    <name type="scientific">uncultured Caudovirales phage</name>
    <dbReference type="NCBI Taxonomy" id="2100421"/>
    <lineage>
        <taxon>Viruses</taxon>
        <taxon>Duplodnaviria</taxon>
        <taxon>Heunggongvirae</taxon>
        <taxon>Uroviricota</taxon>
        <taxon>Caudoviricetes</taxon>
        <taxon>Peduoviridae</taxon>
        <taxon>Maltschvirus</taxon>
        <taxon>Maltschvirus maltsch</taxon>
    </lineage>
</organism>
<evidence type="ECO:0000313" key="1">
    <source>
        <dbReference type="EMBL" id="ASN68818.1"/>
    </source>
</evidence>
<reference evidence="1" key="1">
    <citation type="submission" date="2017-06" db="EMBL/GenBank/DDBJ databases">
        <title>Novel phages from South African skin metaviromes.</title>
        <authorList>
            <person name="van Zyl L.J."/>
            <person name="Abrahams Y."/>
            <person name="Stander E.A."/>
            <person name="Kirby B.M."/>
            <person name="Clavaud C."/>
            <person name="Farcet C."/>
            <person name="Breton L."/>
            <person name="Trindade M.I."/>
        </authorList>
    </citation>
    <scope>NUCLEOTIDE SEQUENCE</scope>
</reference>
<gene>
    <name evidence="1" type="ORF">7AX3_76</name>
</gene>
<sequence length="43" mass="4781">MLSQIIVKIGRNFSKQGGRGTKIAGTKKPAHWRAFLLLDINQS</sequence>
<dbReference type="EMBL" id="MF417881">
    <property type="protein sequence ID" value="ASN68818.1"/>
    <property type="molecule type" value="Genomic_DNA"/>
</dbReference>